<organism evidence="1 2">
    <name type="scientific">Ustilago trichophora</name>
    <dbReference type="NCBI Taxonomy" id="86804"/>
    <lineage>
        <taxon>Eukaryota</taxon>
        <taxon>Fungi</taxon>
        <taxon>Dikarya</taxon>
        <taxon>Basidiomycota</taxon>
        <taxon>Ustilaginomycotina</taxon>
        <taxon>Ustilaginomycetes</taxon>
        <taxon>Ustilaginales</taxon>
        <taxon>Ustilaginaceae</taxon>
        <taxon>Ustilago</taxon>
    </lineage>
</organism>
<evidence type="ECO:0000313" key="2">
    <source>
        <dbReference type="Proteomes" id="UP000324022"/>
    </source>
</evidence>
<accession>A0A5C3EI18</accession>
<name>A0A5C3EI18_9BASI</name>
<proteinExistence type="predicted"/>
<sequence length="133" mass="15578">MASPASASDDTDDLEDISSSDYDDIMSILLMASMVRATMPRTRRKTNFSLETRTWFESLDDKTKISYYDLKLKFRERYVDCPDPQPSFESDLTAYQEQIARMTNMFYQDIPDWHNWLRHTEKLAKAISQAQVS</sequence>
<dbReference type="AlphaFoldDB" id="A0A5C3EI18"/>
<gene>
    <name evidence="1" type="ORF">UTRI_05079_B</name>
</gene>
<dbReference type="Proteomes" id="UP000324022">
    <property type="component" value="Unassembled WGS sequence"/>
</dbReference>
<protein>
    <submittedName>
        <fullName evidence="1">Uncharacterized protein</fullName>
    </submittedName>
</protein>
<evidence type="ECO:0000313" key="1">
    <source>
        <dbReference type="EMBL" id="SPO28879.1"/>
    </source>
</evidence>
<keyword evidence="2" id="KW-1185">Reference proteome</keyword>
<reference evidence="1 2" key="1">
    <citation type="submission" date="2018-03" db="EMBL/GenBank/DDBJ databases">
        <authorList>
            <person name="Guldener U."/>
        </authorList>
    </citation>
    <scope>NUCLEOTIDE SEQUENCE [LARGE SCALE GENOMIC DNA]</scope>
    <source>
        <strain evidence="1 2">NBRC100155</strain>
    </source>
</reference>
<dbReference type="EMBL" id="OOIN01000025">
    <property type="protein sequence ID" value="SPO28879.1"/>
    <property type="molecule type" value="Genomic_DNA"/>
</dbReference>